<dbReference type="SFLD" id="SFLDG01067">
    <property type="entry name" value="SPASM/twitch_domain_containing"/>
    <property type="match status" value="1"/>
</dbReference>
<evidence type="ECO:0000256" key="4">
    <source>
        <dbReference type="ARBA" id="ARBA00023014"/>
    </source>
</evidence>
<reference evidence="6 7" key="1">
    <citation type="journal article" date="2016" name="Nat. Commun.">
        <title>Thousands of microbial genomes shed light on interconnected biogeochemical processes in an aquifer system.</title>
        <authorList>
            <person name="Anantharaman K."/>
            <person name="Brown C.T."/>
            <person name="Hug L.A."/>
            <person name="Sharon I."/>
            <person name="Castelle C.J."/>
            <person name="Probst A.J."/>
            <person name="Thomas B.C."/>
            <person name="Singh A."/>
            <person name="Wilkins M.J."/>
            <person name="Karaoz U."/>
            <person name="Brodie E.L."/>
            <person name="Williams K.H."/>
            <person name="Hubbard S.S."/>
            <person name="Banfield J.F."/>
        </authorList>
    </citation>
    <scope>NUCLEOTIDE SEQUENCE [LARGE SCALE GENOMIC DNA]</scope>
</reference>
<evidence type="ECO:0000256" key="3">
    <source>
        <dbReference type="ARBA" id="ARBA00023004"/>
    </source>
</evidence>
<dbReference type="GO" id="GO:0051536">
    <property type="term" value="F:iron-sulfur cluster binding"/>
    <property type="evidence" value="ECO:0007669"/>
    <property type="project" value="UniProtKB-KW"/>
</dbReference>
<organism evidence="6 7">
    <name type="scientific">candidate division WOR-1 bacterium RIFOXYC2_FULL_41_25</name>
    <dbReference type="NCBI Taxonomy" id="1802586"/>
    <lineage>
        <taxon>Bacteria</taxon>
        <taxon>Bacillati</taxon>
        <taxon>Saganbacteria</taxon>
    </lineage>
</organism>
<dbReference type="PROSITE" id="PS51918">
    <property type="entry name" value="RADICAL_SAM"/>
    <property type="match status" value="1"/>
</dbReference>
<evidence type="ECO:0000256" key="2">
    <source>
        <dbReference type="ARBA" id="ARBA00022723"/>
    </source>
</evidence>
<dbReference type="SFLD" id="SFLDS00029">
    <property type="entry name" value="Radical_SAM"/>
    <property type="match status" value="1"/>
</dbReference>
<sequence length="365" mass="40087">MSITTATGQSKADLLLARIRQIRLAKNEAKPEALVSLAPHQLTLDLSHGQAGCNYRCRGCIDNSVAGKNLVEMPQEIFRDLLDYAKINRLVGFMFYGREPLMHPLVNTFLNEISETELAVRLVTNGSLLRQHENALFAACAVQRGNGSGIRVSVNADENNYPRLTRQTNVALKMVLSSISSLVKKGALVGISTVVQGQSAGQLSNIGQLPEIVRLAKQAGASLISLIPYRNPESKKVFSYTPSETDFIKALAGEQGITLGPRFFSSQPVPEDNYDFPCLASLLAQAVIYPDGTIGGCTERRGEETAIIGQMTPTCSFSTAWHSQKRVRKQQEILKICQGKDCDRYHRVHVPILTGQSLEHFSNFI</sequence>
<dbReference type="SUPFAM" id="SSF102114">
    <property type="entry name" value="Radical SAM enzymes"/>
    <property type="match status" value="1"/>
</dbReference>
<name>A0A1F4TR27_UNCSA</name>
<dbReference type="PANTHER" id="PTHR11228">
    <property type="entry name" value="RADICAL SAM DOMAIN PROTEIN"/>
    <property type="match status" value="1"/>
</dbReference>
<keyword evidence="2" id="KW-0479">Metal-binding</keyword>
<dbReference type="InterPro" id="IPR058240">
    <property type="entry name" value="rSAM_sf"/>
</dbReference>
<dbReference type="CDD" id="cd01335">
    <property type="entry name" value="Radical_SAM"/>
    <property type="match status" value="1"/>
</dbReference>
<dbReference type="AlphaFoldDB" id="A0A1F4TR27"/>
<dbReference type="InterPro" id="IPR050377">
    <property type="entry name" value="Radical_SAM_PqqE_MftC-like"/>
</dbReference>
<dbReference type="InterPro" id="IPR007197">
    <property type="entry name" value="rSAM"/>
</dbReference>
<gene>
    <name evidence="6" type="ORF">A2462_02140</name>
</gene>
<keyword evidence="1" id="KW-0949">S-adenosyl-L-methionine</keyword>
<dbReference type="GO" id="GO:0046872">
    <property type="term" value="F:metal ion binding"/>
    <property type="evidence" value="ECO:0007669"/>
    <property type="project" value="UniProtKB-KW"/>
</dbReference>
<keyword evidence="3" id="KW-0408">Iron</keyword>
<dbReference type="InterPro" id="IPR013785">
    <property type="entry name" value="Aldolase_TIM"/>
</dbReference>
<evidence type="ECO:0000313" key="6">
    <source>
        <dbReference type="EMBL" id="OGC35175.1"/>
    </source>
</evidence>
<dbReference type="Pfam" id="PF04055">
    <property type="entry name" value="Radical_SAM"/>
    <property type="match status" value="1"/>
</dbReference>
<dbReference type="Proteomes" id="UP000177309">
    <property type="component" value="Unassembled WGS sequence"/>
</dbReference>
<feature type="domain" description="Radical SAM core" evidence="5">
    <location>
        <begin position="36"/>
        <end position="262"/>
    </location>
</feature>
<evidence type="ECO:0000256" key="1">
    <source>
        <dbReference type="ARBA" id="ARBA00022691"/>
    </source>
</evidence>
<dbReference type="GO" id="GO:0003824">
    <property type="term" value="F:catalytic activity"/>
    <property type="evidence" value="ECO:0007669"/>
    <property type="project" value="InterPro"/>
</dbReference>
<evidence type="ECO:0000259" key="5">
    <source>
        <dbReference type="PROSITE" id="PS51918"/>
    </source>
</evidence>
<keyword evidence="4" id="KW-0411">Iron-sulfur</keyword>
<protein>
    <recommendedName>
        <fullName evidence="5">Radical SAM core domain-containing protein</fullName>
    </recommendedName>
</protein>
<proteinExistence type="predicted"/>
<dbReference type="EMBL" id="MEUI01000007">
    <property type="protein sequence ID" value="OGC35175.1"/>
    <property type="molecule type" value="Genomic_DNA"/>
</dbReference>
<comment type="caution">
    <text evidence="6">The sequence shown here is derived from an EMBL/GenBank/DDBJ whole genome shotgun (WGS) entry which is preliminary data.</text>
</comment>
<evidence type="ECO:0000313" key="7">
    <source>
        <dbReference type="Proteomes" id="UP000177309"/>
    </source>
</evidence>
<dbReference type="PANTHER" id="PTHR11228:SF7">
    <property type="entry name" value="PQQA PEPTIDE CYCLASE"/>
    <property type="match status" value="1"/>
</dbReference>
<dbReference type="Gene3D" id="3.20.20.70">
    <property type="entry name" value="Aldolase class I"/>
    <property type="match status" value="1"/>
</dbReference>
<accession>A0A1F4TR27</accession>